<accession>A0A168BRD9</accession>
<proteinExistence type="predicted"/>
<evidence type="ECO:0000313" key="2">
    <source>
        <dbReference type="EMBL" id="OAA70448.1"/>
    </source>
</evidence>
<feature type="compositionally biased region" description="Acidic residues" evidence="1">
    <location>
        <begin position="197"/>
        <end position="208"/>
    </location>
</feature>
<organism evidence="2 3">
    <name type="scientific">Cordyceps fumosorosea (strain ARSEF 2679)</name>
    <name type="common">Isaria fumosorosea</name>
    <dbReference type="NCBI Taxonomy" id="1081104"/>
    <lineage>
        <taxon>Eukaryota</taxon>
        <taxon>Fungi</taxon>
        <taxon>Dikarya</taxon>
        <taxon>Ascomycota</taxon>
        <taxon>Pezizomycotina</taxon>
        <taxon>Sordariomycetes</taxon>
        <taxon>Hypocreomycetidae</taxon>
        <taxon>Hypocreales</taxon>
        <taxon>Cordycipitaceae</taxon>
        <taxon>Cordyceps</taxon>
    </lineage>
</organism>
<dbReference type="OrthoDB" id="5231339at2759"/>
<feature type="region of interest" description="Disordered" evidence="1">
    <location>
        <begin position="1"/>
        <end position="21"/>
    </location>
</feature>
<protein>
    <recommendedName>
        <fullName evidence="4">Myb-like domain-containing protein</fullName>
    </recommendedName>
</protein>
<name>A0A168BRD9_CORFA</name>
<dbReference type="Proteomes" id="UP000076744">
    <property type="component" value="Unassembled WGS sequence"/>
</dbReference>
<dbReference type="AlphaFoldDB" id="A0A168BRD9"/>
<reference evidence="2 3" key="1">
    <citation type="journal article" date="2016" name="Genome Biol. Evol.">
        <title>Divergent and convergent evolution of fungal pathogenicity.</title>
        <authorList>
            <person name="Shang Y."/>
            <person name="Xiao G."/>
            <person name="Zheng P."/>
            <person name="Cen K."/>
            <person name="Zhan S."/>
            <person name="Wang C."/>
        </authorList>
    </citation>
    <scope>NUCLEOTIDE SEQUENCE [LARGE SCALE GENOMIC DNA]</scope>
    <source>
        <strain evidence="2 3">ARSEF 2679</strain>
    </source>
</reference>
<dbReference type="STRING" id="1081104.A0A168BRD9"/>
<evidence type="ECO:0000256" key="1">
    <source>
        <dbReference type="SAM" id="MobiDB-lite"/>
    </source>
</evidence>
<comment type="caution">
    <text evidence="2">The sequence shown here is derived from an EMBL/GenBank/DDBJ whole genome shotgun (WGS) entry which is preliminary data.</text>
</comment>
<evidence type="ECO:0008006" key="4">
    <source>
        <dbReference type="Google" id="ProtNLM"/>
    </source>
</evidence>
<feature type="compositionally biased region" description="Low complexity" evidence="1">
    <location>
        <begin position="99"/>
        <end position="122"/>
    </location>
</feature>
<dbReference type="RefSeq" id="XP_018706735.1">
    <property type="nucleotide sequence ID" value="XM_018846028.1"/>
</dbReference>
<evidence type="ECO:0000313" key="3">
    <source>
        <dbReference type="Proteomes" id="UP000076744"/>
    </source>
</evidence>
<feature type="compositionally biased region" description="Basic and acidic residues" evidence="1">
    <location>
        <begin position="1"/>
        <end position="10"/>
    </location>
</feature>
<dbReference type="GeneID" id="30018714"/>
<feature type="compositionally biased region" description="Low complexity" evidence="1">
    <location>
        <begin position="142"/>
        <end position="152"/>
    </location>
</feature>
<feature type="region of interest" description="Disordered" evidence="1">
    <location>
        <begin position="76"/>
        <end position="208"/>
    </location>
</feature>
<sequence>MATTKTDAETPKAGGPKKWDGNAERDLCLAVLMATGESAKDWNNIHRVMTALGYDFTKDAMNQRWSKTIWKEFKSRHPDELFGSLSPKKTPNKRKKAADAAPAADEAAAPAGDEASPVVTPVSTPPDTPTPATKRSKRTPAKPKATGTTPAKPRGRKPKSVAVVKSEDDDDEQLANAKTEDAEQDQLSPTKKPKVEPEEEDTEMADEV</sequence>
<dbReference type="EMBL" id="AZHB01000004">
    <property type="protein sequence ID" value="OAA70448.1"/>
    <property type="molecule type" value="Genomic_DNA"/>
</dbReference>
<gene>
    <name evidence="2" type="ORF">ISF_02422</name>
</gene>
<keyword evidence="3" id="KW-1185">Reference proteome</keyword>